<evidence type="ECO:0000256" key="5">
    <source>
        <dbReference type="ARBA" id="ARBA00023170"/>
    </source>
</evidence>
<reference evidence="7 8" key="1">
    <citation type="journal article" date="2022" name="Nat. Ecol. Evol.">
        <title>A masculinizing supergene underlies an exaggerated male reproductive morph in a spider.</title>
        <authorList>
            <person name="Hendrickx F."/>
            <person name="De Corte Z."/>
            <person name="Sonet G."/>
            <person name="Van Belleghem S.M."/>
            <person name="Kostlbacher S."/>
            <person name="Vangestel C."/>
        </authorList>
    </citation>
    <scope>NUCLEOTIDE SEQUENCE [LARGE SCALE GENOMIC DNA]</scope>
    <source>
        <strain evidence="7">W744_W776</strain>
    </source>
</reference>
<evidence type="ECO:0000256" key="4">
    <source>
        <dbReference type="ARBA" id="ARBA00023136"/>
    </source>
</evidence>
<keyword evidence="8" id="KW-1185">Reference proteome</keyword>
<keyword evidence="2 6" id="KW-0812">Transmembrane</keyword>
<comment type="subcellular location">
    <subcellularLocation>
        <location evidence="1">Membrane</location>
        <topology evidence="1">Multi-pass membrane protein</topology>
    </subcellularLocation>
</comment>
<dbReference type="GO" id="GO:0016020">
    <property type="term" value="C:membrane"/>
    <property type="evidence" value="ECO:0007669"/>
    <property type="project" value="UniProtKB-SubCell"/>
</dbReference>
<feature type="transmembrane region" description="Helical" evidence="6">
    <location>
        <begin position="6"/>
        <end position="22"/>
    </location>
</feature>
<evidence type="ECO:0000256" key="3">
    <source>
        <dbReference type="ARBA" id="ARBA00022989"/>
    </source>
</evidence>
<evidence type="ECO:0000313" key="7">
    <source>
        <dbReference type="EMBL" id="KAG8179467.1"/>
    </source>
</evidence>
<feature type="transmembrane region" description="Helical" evidence="6">
    <location>
        <begin position="57"/>
        <end position="77"/>
    </location>
</feature>
<keyword evidence="5" id="KW-0675">Receptor</keyword>
<keyword evidence="4 6" id="KW-0472">Membrane</keyword>
<protein>
    <recommendedName>
        <fullName evidence="9">Gustatory receptor</fullName>
    </recommendedName>
</protein>
<evidence type="ECO:0008006" key="9">
    <source>
        <dbReference type="Google" id="ProtNLM"/>
    </source>
</evidence>
<feature type="transmembrane region" description="Helical" evidence="6">
    <location>
        <begin position="282"/>
        <end position="310"/>
    </location>
</feature>
<feature type="transmembrane region" description="Helical" evidence="6">
    <location>
        <begin position="179"/>
        <end position="199"/>
    </location>
</feature>
<accession>A0AAV6U580</accession>
<feature type="transmembrane region" description="Helical" evidence="6">
    <location>
        <begin position="100"/>
        <end position="126"/>
    </location>
</feature>
<organism evidence="7 8">
    <name type="scientific">Oedothorax gibbosus</name>
    <dbReference type="NCBI Taxonomy" id="931172"/>
    <lineage>
        <taxon>Eukaryota</taxon>
        <taxon>Metazoa</taxon>
        <taxon>Ecdysozoa</taxon>
        <taxon>Arthropoda</taxon>
        <taxon>Chelicerata</taxon>
        <taxon>Arachnida</taxon>
        <taxon>Araneae</taxon>
        <taxon>Araneomorphae</taxon>
        <taxon>Entelegynae</taxon>
        <taxon>Araneoidea</taxon>
        <taxon>Linyphiidae</taxon>
        <taxon>Erigoninae</taxon>
        <taxon>Oedothorax</taxon>
    </lineage>
</organism>
<keyword evidence="3 6" id="KW-1133">Transmembrane helix</keyword>
<comment type="caution">
    <text evidence="7">The sequence shown here is derived from an EMBL/GenBank/DDBJ whole genome shotgun (WGS) entry which is preliminary data.</text>
</comment>
<evidence type="ECO:0000256" key="1">
    <source>
        <dbReference type="ARBA" id="ARBA00004141"/>
    </source>
</evidence>
<name>A0AAV6U580_9ARAC</name>
<dbReference type="Proteomes" id="UP000827092">
    <property type="component" value="Unassembled WGS sequence"/>
</dbReference>
<feature type="transmembrane region" description="Helical" evidence="6">
    <location>
        <begin position="211"/>
        <end position="230"/>
    </location>
</feature>
<evidence type="ECO:0000256" key="6">
    <source>
        <dbReference type="SAM" id="Phobius"/>
    </source>
</evidence>
<proteinExistence type="predicted"/>
<dbReference type="GO" id="GO:0007606">
    <property type="term" value="P:sensory perception of chemical stimulus"/>
    <property type="evidence" value="ECO:0007669"/>
    <property type="project" value="TreeGrafter"/>
</dbReference>
<dbReference type="EMBL" id="JAFNEN010000625">
    <property type="protein sequence ID" value="KAG8179467.1"/>
    <property type="molecule type" value="Genomic_DNA"/>
</dbReference>
<gene>
    <name evidence="7" type="ORF">JTE90_021031</name>
</gene>
<sequence length="318" mass="36082">MSTCITFHGYVICGYVSMIVFYKKRRIIYFAIQNICHFLNAFSPETDIGGKHINAQLFLYFVTIASVEVFLSLFFLYQELDYYRQVVTIPTFIPDDLKEAYLFLVAFCVIAGFALSVTISGFSFLISHHLYTTQATILNLYAQKLKGRVRRMSWSVNTISDDISVFKNILFRFHEIDEALNSGVLYLYATAMCGFFNTISVMVSDSPYLKTAPAICYIVWSFFTSFWVFFELSAQGSRIIVQSEKVKRQLTECSDKLIRSSPSMSVLKVHHFLREIVMTSNIVVTGGGMFVINSSLMLTICGTLVTYGVLLSQLDSSS</sequence>
<dbReference type="AlphaFoldDB" id="A0AAV6U580"/>
<dbReference type="PANTHER" id="PTHR21421">
    <property type="entry name" value="GUSTATORY RECEPTOR"/>
    <property type="match status" value="1"/>
</dbReference>
<dbReference type="PANTHER" id="PTHR21421:SF29">
    <property type="entry name" value="GUSTATORY RECEPTOR 5A FOR TREHALOSE-RELATED"/>
    <property type="match status" value="1"/>
</dbReference>
<evidence type="ECO:0000256" key="2">
    <source>
        <dbReference type="ARBA" id="ARBA00022692"/>
    </source>
</evidence>
<dbReference type="GO" id="GO:0051606">
    <property type="term" value="P:detection of stimulus"/>
    <property type="evidence" value="ECO:0007669"/>
    <property type="project" value="UniProtKB-ARBA"/>
</dbReference>
<dbReference type="GO" id="GO:0038023">
    <property type="term" value="F:signaling receptor activity"/>
    <property type="evidence" value="ECO:0007669"/>
    <property type="project" value="UniProtKB-ARBA"/>
</dbReference>
<evidence type="ECO:0000313" key="8">
    <source>
        <dbReference type="Proteomes" id="UP000827092"/>
    </source>
</evidence>